<accession>A0A2K8SW27</accession>
<name>A0A2K8SW27_9NOSO</name>
<evidence type="ECO:0000313" key="1">
    <source>
        <dbReference type="EMBL" id="AUB39560.1"/>
    </source>
</evidence>
<dbReference type="Proteomes" id="UP000232003">
    <property type="component" value="Chromosome"/>
</dbReference>
<gene>
    <name evidence="1" type="ORF">COO91_05556</name>
</gene>
<organism evidence="1 2">
    <name type="scientific">Nostoc flagelliforme CCNUN1</name>
    <dbReference type="NCBI Taxonomy" id="2038116"/>
    <lineage>
        <taxon>Bacteria</taxon>
        <taxon>Bacillati</taxon>
        <taxon>Cyanobacteriota</taxon>
        <taxon>Cyanophyceae</taxon>
        <taxon>Nostocales</taxon>
        <taxon>Nostocaceae</taxon>
        <taxon>Nostoc</taxon>
    </lineage>
</organism>
<evidence type="ECO:0000313" key="2">
    <source>
        <dbReference type="Proteomes" id="UP000232003"/>
    </source>
</evidence>
<proteinExistence type="predicted"/>
<dbReference type="EMBL" id="CP024785">
    <property type="protein sequence ID" value="AUB39560.1"/>
    <property type="molecule type" value="Genomic_DNA"/>
</dbReference>
<reference evidence="1 2" key="1">
    <citation type="submission" date="2017-11" db="EMBL/GenBank/DDBJ databases">
        <title>Complete genome of a free-living desiccation-tolerant cyanobacterium and its photosynthetic adaptation to extreme terrestrial habitat.</title>
        <authorList>
            <person name="Shang J."/>
        </authorList>
    </citation>
    <scope>NUCLEOTIDE SEQUENCE [LARGE SCALE GENOMIC DNA]</scope>
    <source>
        <strain evidence="1 2">CCNUN1</strain>
    </source>
</reference>
<protein>
    <submittedName>
        <fullName evidence="1">Uncharacterized protein</fullName>
    </submittedName>
</protein>
<dbReference type="KEGG" id="nfl:COO91_05556"/>
<sequence>MVGSHFQILLKRYTVGLIYEFFEQPILLFASFVLTEMLRLVGFSIQVRDAKRTRSYLKSIETLRSASKIDLALTE</sequence>
<dbReference type="AlphaFoldDB" id="A0A2K8SW27"/>
<keyword evidence="2" id="KW-1185">Reference proteome</keyword>